<dbReference type="InterPro" id="IPR009057">
    <property type="entry name" value="Homeodomain-like_sf"/>
</dbReference>
<reference evidence="5 6" key="1">
    <citation type="submission" date="2018-08" db="EMBL/GenBank/DDBJ databases">
        <title>Murine metabolic-syndrome-specific gut microbial biobank.</title>
        <authorList>
            <person name="Liu C."/>
        </authorList>
    </citation>
    <scope>NUCLEOTIDE SEQUENCE [LARGE SCALE GENOMIC DNA]</scope>
    <source>
        <strain evidence="5 6">28</strain>
    </source>
</reference>
<proteinExistence type="predicted"/>
<dbReference type="SMART" id="SM00342">
    <property type="entry name" value="HTH_ARAC"/>
    <property type="match status" value="1"/>
</dbReference>
<dbReference type="Gene3D" id="1.10.10.60">
    <property type="entry name" value="Homeodomain-like"/>
    <property type="match status" value="2"/>
</dbReference>
<evidence type="ECO:0000256" key="1">
    <source>
        <dbReference type="ARBA" id="ARBA00023015"/>
    </source>
</evidence>
<dbReference type="PANTHER" id="PTHR47504">
    <property type="entry name" value="RIGHT ORIGIN-BINDING PROTEIN"/>
    <property type="match status" value="1"/>
</dbReference>
<dbReference type="GO" id="GO:0043565">
    <property type="term" value="F:sequence-specific DNA binding"/>
    <property type="evidence" value="ECO:0007669"/>
    <property type="project" value="InterPro"/>
</dbReference>
<dbReference type="Proteomes" id="UP000446866">
    <property type="component" value="Unassembled WGS sequence"/>
</dbReference>
<keyword evidence="2" id="KW-0238">DNA-binding</keyword>
<dbReference type="InterPro" id="IPR050959">
    <property type="entry name" value="MarA-like"/>
</dbReference>
<keyword evidence="3" id="KW-0804">Transcription</keyword>
<accession>A0A845QS77</accession>
<keyword evidence="6" id="KW-1185">Reference proteome</keyword>
<dbReference type="PANTHER" id="PTHR47504:SF5">
    <property type="entry name" value="RIGHT ORIGIN-BINDING PROTEIN"/>
    <property type="match status" value="1"/>
</dbReference>
<evidence type="ECO:0000259" key="4">
    <source>
        <dbReference type="PROSITE" id="PS01124"/>
    </source>
</evidence>
<dbReference type="SUPFAM" id="SSF109604">
    <property type="entry name" value="HD-domain/PDEase-like"/>
    <property type="match status" value="1"/>
</dbReference>
<dbReference type="SUPFAM" id="SSF46689">
    <property type="entry name" value="Homeodomain-like"/>
    <property type="match status" value="2"/>
</dbReference>
<dbReference type="InterPro" id="IPR018060">
    <property type="entry name" value="HTH_AraC"/>
</dbReference>
<dbReference type="Pfam" id="PF13328">
    <property type="entry name" value="HD_4"/>
    <property type="match status" value="2"/>
</dbReference>
<dbReference type="Gene3D" id="1.10.3210.10">
    <property type="entry name" value="Hypothetical protein af1432"/>
    <property type="match status" value="1"/>
</dbReference>
<dbReference type="Pfam" id="PF12833">
    <property type="entry name" value="HTH_18"/>
    <property type="match status" value="1"/>
</dbReference>
<keyword evidence="1" id="KW-0805">Transcription regulation</keyword>
<evidence type="ECO:0000313" key="5">
    <source>
        <dbReference type="EMBL" id="NBH62858.1"/>
    </source>
</evidence>
<feature type="domain" description="HTH araC/xylS-type" evidence="4">
    <location>
        <begin position="7"/>
        <end position="104"/>
    </location>
</feature>
<dbReference type="AlphaFoldDB" id="A0A845QS77"/>
<dbReference type="RefSeq" id="WP_160203142.1">
    <property type="nucleotide sequence ID" value="NZ_QXWK01000039.1"/>
</dbReference>
<protein>
    <submittedName>
        <fullName evidence="5">HD domain-containing protein</fullName>
    </submittedName>
</protein>
<gene>
    <name evidence="5" type="ORF">D0435_14530</name>
</gene>
<organism evidence="5 6">
    <name type="scientific">Anaerotruncus colihominis</name>
    <dbReference type="NCBI Taxonomy" id="169435"/>
    <lineage>
        <taxon>Bacteria</taxon>
        <taxon>Bacillati</taxon>
        <taxon>Bacillota</taxon>
        <taxon>Clostridia</taxon>
        <taxon>Eubacteriales</taxon>
        <taxon>Oscillospiraceae</taxon>
        <taxon>Anaerotruncus</taxon>
    </lineage>
</organism>
<dbReference type="PROSITE" id="PS01124">
    <property type="entry name" value="HTH_ARAC_FAMILY_2"/>
    <property type="match status" value="1"/>
</dbReference>
<dbReference type="GO" id="GO:0003700">
    <property type="term" value="F:DNA-binding transcription factor activity"/>
    <property type="evidence" value="ECO:0007669"/>
    <property type="project" value="InterPro"/>
</dbReference>
<evidence type="ECO:0000256" key="3">
    <source>
        <dbReference type="ARBA" id="ARBA00023163"/>
    </source>
</evidence>
<name>A0A845QS77_9FIRM</name>
<evidence type="ECO:0000313" key="6">
    <source>
        <dbReference type="Proteomes" id="UP000446866"/>
    </source>
</evidence>
<dbReference type="EMBL" id="QXWK01000039">
    <property type="protein sequence ID" value="NBH62858.1"/>
    <property type="molecule type" value="Genomic_DNA"/>
</dbReference>
<comment type="caution">
    <text evidence="5">The sequence shown here is derived from an EMBL/GenBank/DDBJ whole genome shotgun (WGS) entry which is preliminary data.</text>
</comment>
<sequence length="303" mass="35308">MNRKILNCCLQYIERNLKEPLSLVAIAEHAGYSAYHFSRLFQEEMRCTVMEYVRKRRLYKAAEEILNGKKIIDAACEYGWESPNSFARAFKQEYGFAPSLLKAIKLGLVLEKGEGETKMITCKNISQTVTKEQLIEILTETMNEKEIDYSYKELEKMFMLSCRSYDGMKRYSGVEYITHPLHVAILLADLEAEEKLIYGGMFCDVLKKTAGKVQYLEKELPKDVWDLVRRVNDCESICDKTDSDVLLIKLAERLHNMRTIEFLTQNQIERRARETLNLFMPMARKLGNQKIVSELNDLVMKFM</sequence>
<evidence type="ECO:0000256" key="2">
    <source>
        <dbReference type="ARBA" id="ARBA00023125"/>
    </source>
</evidence>